<comment type="caution">
    <text evidence="7">The sequence shown here is derived from an EMBL/GenBank/DDBJ whole genome shotgun (WGS) entry which is preliminary data.</text>
</comment>
<evidence type="ECO:0000256" key="5">
    <source>
        <dbReference type="SAM" id="MobiDB-lite"/>
    </source>
</evidence>
<dbReference type="GO" id="GO:0012505">
    <property type="term" value="C:endomembrane system"/>
    <property type="evidence" value="ECO:0007669"/>
    <property type="project" value="UniProtKB-SubCell"/>
</dbReference>
<feature type="compositionally biased region" description="Basic and acidic residues" evidence="5">
    <location>
        <begin position="685"/>
        <end position="695"/>
    </location>
</feature>
<reference evidence="7 8" key="2">
    <citation type="journal article" date="2013" name="Genome Biol. Evol.">
        <title>Genome sequencing of Giardia lamblia genotypes A2 and B isolates (DH and GS) and comparative analysis with the genomes of genotypes A1 and E (WB and Pig).</title>
        <authorList>
            <person name="Adam R.D."/>
            <person name="Dahlstrom E.W."/>
            <person name="Martens C.A."/>
            <person name="Bruno D.P."/>
            <person name="Barbian K.D."/>
            <person name="Ricklefs S.M."/>
            <person name="Hernandez M.M."/>
            <person name="Narla N.P."/>
            <person name="Patel R.B."/>
            <person name="Porcella S.F."/>
            <person name="Nash T.E."/>
        </authorList>
    </citation>
    <scope>NUCLEOTIDE SEQUENCE [LARGE SCALE GENOMIC DNA]</scope>
    <source>
        <strain evidence="7 8">DH</strain>
    </source>
</reference>
<dbReference type="VEuPathDB" id="GiardiaDB:QR46_3163"/>
<dbReference type="InterPro" id="IPR016024">
    <property type="entry name" value="ARM-type_fold"/>
</dbReference>
<feature type="region of interest" description="Disordered" evidence="5">
    <location>
        <begin position="685"/>
        <end position="721"/>
    </location>
</feature>
<evidence type="ECO:0000256" key="1">
    <source>
        <dbReference type="ARBA" id="ARBA00004308"/>
    </source>
</evidence>
<dbReference type="InterPro" id="IPR050840">
    <property type="entry name" value="Adaptor_Complx_Large_Subunit"/>
</dbReference>
<evidence type="ECO:0000313" key="7">
    <source>
        <dbReference type="EMBL" id="ESU39471.1"/>
    </source>
</evidence>
<dbReference type="AlphaFoldDB" id="V6TL43"/>
<dbReference type="GO" id="GO:0030117">
    <property type="term" value="C:membrane coat"/>
    <property type="evidence" value="ECO:0007669"/>
    <property type="project" value="InterPro"/>
</dbReference>
<name>V6TL43_GIAIN</name>
<dbReference type="InterPro" id="IPR011989">
    <property type="entry name" value="ARM-like"/>
</dbReference>
<proteinExistence type="predicted"/>
<keyword evidence="3" id="KW-0653">Protein transport</keyword>
<evidence type="ECO:0000313" key="8">
    <source>
        <dbReference type="Proteomes" id="UP000018320"/>
    </source>
</evidence>
<accession>V6TL43</accession>
<dbReference type="VEuPathDB" id="GiardiaDB:GL50803_0017304"/>
<sequence length="801" mass="88937">VTLHGPPLTLNLKKPMSTMRGLKNFIADVRATIAPEDELKIVNEEKAKIRQCFASPKADSYDRRKYCLKLMYMHILGHNIDFGLLQASQLMTSKVRDEKIVGYIVLGELLHDNKDFLRLVTQTIMYDLQQVNEFATPLALTFVANVANAEMAEVVAPACMQLVAAQKTQVNSYIRKKAALALLHCYRVNPASVDTENINSMLITLMEAKNVGFLSCLTHLLYGISDVNSKVFEVIKTRAIYLLSKIILKKEVSVDHQYHGCPCPWLIISLMRFLRRLAPRLEEAQDKDHGLINQRTMLESVINEIFKMCSGISSSAPIDKQQIFWALAYETGVLSNYYAEYFEETIKVDFMIKTVTAKDTKPNVRFAALSTLAEMSRMVNVNIAIRANIRSIVEIVSYEMDFSLRGKGQVLLFNSADVETAEGIVLCLLGGAKATRFPKDYREDSLLRAAILCERYGLYSTIEVDGVDTVKESLWTLRAMINLLPTASELHLRFIWANLANAIMLKIVGADEYPDLKAQVLFQIISACFNQEQIQQGNLLVVDDPLILTTACYIITESVFESFGKGFEGIFYGIENTRLFAEYGPLFSAEAIFQIVSQAIIMLSNGSFKEEQPVAVSAMIALCYMSVCPMENLQMLIESPVADVQQRAAEAMAIMQIPDRELVATLLQQTPLLKNIRGLEAMIKKGGDDKPYRDEDIPDSDDTGTNPSTYVEDPDSTQPVQSIQPVQPATMQPAQYVQQAPQQTMPPQTLASMIPGGMPAAVPAPVTMPTAAPVPAPVPIVQTMPAPQATMAPGLNDLLSL</sequence>
<dbReference type="SUPFAM" id="SSF48371">
    <property type="entry name" value="ARM repeat"/>
    <property type="match status" value="1"/>
</dbReference>
<dbReference type="PANTHER" id="PTHR22780">
    <property type="entry name" value="ADAPTIN, ALPHA/GAMMA/EPSILON"/>
    <property type="match status" value="1"/>
</dbReference>
<dbReference type="VEuPathDB" id="GiardiaDB:DHA2_17304"/>
<dbReference type="InterPro" id="IPR002553">
    <property type="entry name" value="Clathrin/coatomer_adapt-like_N"/>
</dbReference>
<dbReference type="Pfam" id="PF01602">
    <property type="entry name" value="Adaptin_N"/>
    <property type="match status" value="1"/>
</dbReference>
<evidence type="ECO:0000259" key="6">
    <source>
        <dbReference type="Pfam" id="PF01602"/>
    </source>
</evidence>
<feature type="domain" description="Clathrin/coatomer adaptor adaptin-like N-terminal" evidence="6">
    <location>
        <begin position="46"/>
        <end position="528"/>
    </location>
</feature>
<organism evidence="7 8">
    <name type="scientific">Giardia intestinalis</name>
    <name type="common">Giardia lamblia</name>
    <dbReference type="NCBI Taxonomy" id="5741"/>
    <lineage>
        <taxon>Eukaryota</taxon>
        <taxon>Metamonada</taxon>
        <taxon>Diplomonadida</taxon>
        <taxon>Hexamitidae</taxon>
        <taxon>Giardiinae</taxon>
        <taxon>Giardia</taxon>
    </lineage>
</organism>
<reference evidence="8" key="1">
    <citation type="submission" date="2012-02" db="EMBL/GenBank/DDBJ databases">
        <title>Genome sequencing of Giardia lamblia Genotypes A2 and B isolates (DH and GS) and comparative analysis with the genomes of Genotypes A1 and E (WB and Pig).</title>
        <authorList>
            <person name="Adam R."/>
            <person name="Dahlstrom E."/>
            <person name="Martens C."/>
            <person name="Bruno D."/>
            <person name="Barbian K."/>
            <person name="Porcella S.F."/>
            <person name="Nash T."/>
        </authorList>
    </citation>
    <scope>NUCLEOTIDE SEQUENCE</scope>
    <source>
        <strain evidence="8">DH</strain>
    </source>
</reference>
<dbReference type="VEuPathDB" id="GiardiaDB:GL50581_3397"/>
<dbReference type="Gene3D" id="1.25.10.10">
    <property type="entry name" value="Leucine-rich Repeat Variant"/>
    <property type="match status" value="1"/>
</dbReference>
<dbReference type="GO" id="GO:0016192">
    <property type="term" value="P:vesicle-mediated transport"/>
    <property type="evidence" value="ECO:0007669"/>
    <property type="project" value="InterPro"/>
</dbReference>
<gene>
    <name evidence="7" type="ORF">DHA2_17304</name>
</gene>
<keyword evidence="2" id="KW-0813">Transport</keyword>
<dbReference type="Proteomes" id="UP000018320">
    <property type="component" value="Unassembled WGS sequence"/>
</dbReference>
<evidence type="ECO:0000256" key="2">
    <source>
        <dbReference type="ARBA" id="ARBA00022448"/>
    </source>
</evidence>
<dbReference type="EMBL" id="AHGT01000003">
    <property type="protein sequence ID" value="ESU39471.1"/>
    <property type="molecule type" value="Genomic_DNA"/>
</dbReference>
<keyword evidence="4" id="KW-0472">Membrane</keyword>
<evidence type="ECO:0000256" key="3">
    <source>
        <dbReference type="ARBA" id="ARBA00022927"/>
    </source>
</evidence>
<dbReference type="GO" id="GO:0006886">
    <property type="term" value="P:intracellular protein transport"/>
    <property type="evidence" value="ECO:0007669"/>
    <property type="project" value="InterPro"/>
</dbReference>
<comment type="subcellular location">
    <subcellularLocation>
        <location evidence="1">Endomembrane system</location>
    </subcellularLocation>
</comment>
<feature type="non-terminal residue" evidence="7">
    <location>
        <position position="1"/>
    </location>
</feature>
<evidence type="ECO:0000256" key="4">
    <source>
        <dbReference type="ARBA" id="ARBA00023136"/>
    </source>
</evidence>
<protein>
    <submittedName>
        <fullName evidence="7">Alpha-adaptin</fullName>
    </submittedName>
</protein>